<dbReference type="InterPro" id="IPR041013">
    <property type="entry name" value="AOC-like"/>
</dbReference>
<sequence>MNTATAITLEDIKEICHTTIVFGGKPESGEGAQFGVNLGSSVEFEDELYDADGTQIGTATGTSVIFARPDGTIMQIVSARDDYADGSVTWSGTYTMFPVTEPKSVPAHGISGRYHGLAGTRTFQLLDRPDPETSLIKSSLVLNG</sequence>
<feature type="domain" description="Allene oxide cyclase barrel-like" evidence="1">
    <location>
        <begin position="31"/>
        <end position="129"/>
    </location>
</feature>
<dbReference type="Gene3D" id="2.40.480.10">
    <property type="entry name" value="Allene oxide cyclase-like"/>
    <property type="match status" value="1"/>
</dbReference>
<dbReference type="EMBL" id="VSFG01000003">
    <property type="protein sequence ID" value="TYB45400.1"/>
    <property type="molecule type" value="Genomic_DNA"/>
</dbReference>
<evidence type="ECO:0000259" key="1">
    <source>
        <dbReference type="Pfam" id="PF18678"/>
    </source>
</evidence>
<dbReference type="Pfam" id="PF18678">
    <property type="entry name" value="AOC_like"/>
    <property type="match status" value="1"/>
</dbReference>
<dbReference type="AlphaFoldDB" id="A0A5D0NLL8"/>
<protein>
    <recommendedName>
        <fullName evidence="1">Allene oxide cyclase barrel-like domain-containing protein</fullName>
    </recommendedName>
</protein>
<gene>
    <name evidence="2" type="ORF">FXF69_18350</name>
</gene>
<dbReference type="InterPro" id="IPR044859">
    <property type="entry name" value="Allene_oxi_cyc_Dirigent"/>
</dbReference>
<organism evidence="2 3">
    <name type="scientific">Actinomadura chibensis</name>
    <dbReference type="NCBI Taxonomy" id="392828"/>
    <lineage>
        <taxon>Bacteria</taxon>
        <taxon>Bacillati</taxon>
        <taxon>Actinomycetota</taxon>
        <taxon>Actinomycetes</taxon>
        <taxon>Streptosporangiales</taxon>
        <taxon>Thermomonosporaceae</taxon>
        <taxon>Actinomadura</taxon>
    </lineage>
</organism>
<dbReference type="GO" id="GO:0017000">
    <property type="term" value="P:antibiotic biosynthetic process"/>
    <property type="evidence" value="ECO:0007669"/>
    <property type="project" value="InterPro"/>
</dbReference>
<dbReference type="STRING" id="1220554.GCA_001552135_05743"/>
<reference evidence="2 3" key="1">
    <citation type="submission" date="2019-08" db="EMBL/GenBank/DDBJ databases">
        <title>Actinomadura sp. nov. CYP1-5 isolated from mountain soil.</title>
        <authorList>
            <person name="Songsumanus A."/>
            <person name="Kuncharoen N."/>
            <person name="Kudo T."/>
            <person name="Yuki M."/>
            <person name="Igarashi Y."/>
            <person name="Tanasupawat S."/>
        </authorList>
    </citation>
    <scope>NUCLEOTIDE SEQUENCE [LARGE SCALE GENOMIC DNA]</scope>
    <source>
        <strain evidence="2 3">JCM 14158</strain>
    </source>
</reference>
<keyword evidence="3" id="KW-1185">Reference proteome</keyword>
<dbReference type="RefSeq" id="WP_067898151.1">
    <property type="nucleotide sequence ID" value="NZ_VSFG01000003.1"/>
</dbReference>
<comment type="caution">
    <text evidence="2">The sequence shown here is derived from an EMBL/GenBank/DDBJ whole genome shotgun (WGS) entry which is preliminary data.</text>
</comment>
<evidence type="ECO:0000313" key="2">
    <source>
        <dbReference type="EMBL" id="TYB45400.1"/>
    </source>
</evidence>
<proteinExistence type="predicted"/>
<accession>A0A5D0NLL8</accession>
<dbReference type="Proteomes" id="UP000323380">
    <property type="component" value="Unassembled WGS sequence"/>
</dbReference>
<dbReference type="GO" id="GO:0016853">
    <property type="term" value="F:isomerase activity"/>
    <property type="evidence" value="ECO:0007669"/>
    <property type="project" value="InterPro"/>
</dbReference>
<name>A0A5D0NLL8_9ACTN</name>
<evidence type="ECO:0000313" key="3">
    <source>
        <dbReference type="Proteomes" id="UP000323380"/>
    </source>
</evidence>